<evidence type="ECO:0000256" key="4">
    <source>
        <dbReference type="ARBA" id="ARBA00023157"/>
    </source>
</evidence>
<feature type="active site" description="Nucleophile" evidence="8">
    <location>
        <position position="32"/>
    </location>
</feature>
<evidence type="ECO:0000256" key="1">
    <source>
        <dbReference type="ARBA" id="ARBA00008987"/>
    </source>
</evidence>
<keyword evidence="12" id="KW-1185">Reference proteome</keyword>
<feature type="disulfide bond" description="Redox-active" evidence="9">
    <location>
        <begin position="32"/>
        <end position="35"/>
    </location>
</feature>
<dbReference type="InterPro" id="IPR017937">
    <property type="entry name" value="Thioredoxin_CS"/>
</dbReference>
<evidence type="ECO:0000256" key="6">
    <source>
        <dbReference type="NCBIfam" id="TIGR01068"/>
    </source>
</evidence>
<protein>
    <recommendedName>
        <fullName evidence="6 7">Thioredoxin</fullName>
    </recommendedName>
</protein>
<dbReference type="OrthoDB" id="9790390at2"/>
<dbReference type="PROSITE" id="PS00194">
    <property type="entry name" value="THIOREDOXIN_1"/>
    <property type="match status" value="1"/>
</dbReference>
<dbReference type="PANTHER" id="PTHR45663">
    <property type="entry name" value="GEO12009P1"/>
    <property type="match status" value="1"/>
</dbReference>
<dbReference type="GO" id="GO:0005737">
    <property type="term" value="C:cytoplasm"/>
    <property type="evidence" value="ECO:0007669"/>
    <property type="project" value="TreeGrafter"/>
</dbReference>
<evidence type="ECO:0000256" key="5">
    <source>
        <dbReference type="ARBA" id="ARBA00023284"/>
    </source>
</evidence>
<feature type="site" description="Contributes to redox potential value" evidence="8">
    <location>
        <position position="34"/>
    </location>
</feature>
<dbReference type="FunFam" id="3.40.30.10:FF:000001">
    <property type="entry name" value="Thioredoxin"/>
    <property type="match status" value="1"/>
</dbReference>
<keyword evidence="2" id="KW-0813">Transport</keyword>
<evidence type="ECO:0000259" key="10">
    <source>
        <dbReference type="PROSITE" id="PS51352"/>
    </source>
</evidence>
<evidence type="ECO:0000256" key="7">
    <source>
        <dbReference type="PIRNR" id="PIRNR000077"/>
    </source>
</evidence>
<keyword evidence="5 9" id="KW-0676">Redox-active center</keyword>
<dbReference type="eggNOG" id="COG3118">
    <property type="taxonomic scope" value="Bacteria"/>
</dbReference>
<dbReference type="FunCoup" id="F5Y857">
    <property type="interactions" value="309"/>
</dbReference>
<dbReference type="Pfam" id="PF00085">
    <property type="entry name" value="Thioredoxin"/>
    <property type="match status" value="1"/>
</dbReference>
<dbReference type="InterPro" id="IPR005746">
    <property type="entry name" value="Thioredoxin"/>
</dbReference>
<dbReference type="PIRSF" id="PIRSF000077">
    <property type="entry name" value="Thioredoxin"/>
    <property type="match status" value="1"/>
</dbReference>
<comment type="similarity">
    <text evidence="1 7">Belongs to the thioredoxin family.</text>
</comment>
<dbReference type="InterPro" id="IPR013766">
    <property type="entry name" value="Thioredoxin_domain"/>
</dbReference>
<evidence type="ECO:0000256" key="2">
    <source>
        <dbReference type="ARBA" id="ARBA00022448"/>
    </source>
</evidence>
<feature type="site" description="Contributes to redox potential value" evidence="8">
    <location>
        <position position="33"/>
    </location>
</feature>
<dbReference type="SUPFAM" id="SSF52833">
    <property type="entry name" value="Thioredoxin-like"/>
    <property type="match status" value="1"/>
</dbReference>
<evidence type="ECO:0000313" key="11">
    <source>
        <dbReference type="EMBL" id="AEF82895.1"/>
    </source>
</evidence>
<dbReference type="EMBL" id="CP001841">
    <property type="protein sequence ID" value="AEF82895.1"/>
    <property type="molecule type" value="Genomic_DNA"/>
</dbReference>
<dbReference type="RefSeq" id="WP_015709804.1">
    <property type="nucleotide sequence ID" value="NC_015577.1"/>
</dbReference>
<reference evidence="12" key="1">
    <citation type="submission" date="2009-12" db="EMBL/GenBank/DDBJ databases">
        <title>Complete sequence of Treponema azotonutricium strain ZAS-9.</title>
        <authorList>
            <person name="Tetu S.G."/>
            <person name="Matson E."/>
            <person name="Ren Q."/>
            <person name="Seshadri R."/>
            <person name="Elbourne L."/>
            <person name="Hassan K.A."/>
            <person name="Durkin A."/>
            <person name="Radune D."/>
            <person name="Mohamoud Y."/>
            <person name="Shay R."/>
            <person name="Jin S."/>
            <person name="Zhang X."/>
            <person name="Lucey K."/>
            <person name="Ballor N.R."/>
            <person name="Ottesen E."/>
            <person name="Rosenthal R."/>
            <person name="Allen A."/>
            <person name="Leadbetter J.R."/>
            <person name="Paulsen I.T."/>
        </authorList>
    </citation>
    <scope>NUCLEOTIDE SEQUENCE [LARGE SCALE GENOMIC DNA]</scope>
    <source>
        <strain evidence="12">ATCC BAA-888 / DSM 13862 / ZAS-9</strain>
    </source>
</reference>
<dbReference type="GO" id="GO:0015035">
    <property type="term" value="F:protein-disulfide reductase activity"/>
    <property type="evidence" value="ECO:0007669"/>
    <property type="project" value="UniProtKB-UniRule"/>
</dbReference>
<dbReference type="AlphaFoldDB" id="F5Y857"/>
<evidence type="ECO:0000313" key="12">
    <source>
        <dbReference type="Proteomes" id="UP000009222"/>
    </source>
</evidence>
<dbReference type="InParanoid" id="F5Y857"/>
<keyword evidence="3" id="KW-0249">Electron transport</keyword>
<name>F5Y857_LEAAZ</name>
<evidence type="ECO:0000256" key="8">
    <source>
        <dbReference type="PIRSR" id="PIRSR000077-1"/>
    </source>
</evidence>
<feature type="domain" description="Thioredoxin" evidence="10">
    <location>
        <begin position="1"/>
        <end position="108"/>
    </location>
</feature>
<organism evidence="11 12">
    <name type="scientific">Leadbettera azotonutricia (strain ATCC BAA-888 / DSM 13862 / ZAS-9)</name>
    <name type="common">Treponema azotonutricium</name>
    <dbReference type="NCBI Taxonomy" id="545695"/>
    <lineage>
        <taxon>Bacteria</taxon>
        <taxon>Pseudomonadati</taxon>
        <taxon>Spirochaetota</taxon>
        <taxon>Spirochaetia</taxon>
        <taxon>Spirochaetales</taxon>
        <taxon>Breznakiellaceae</taxon>
        <taxon>Leadbettera</taxon>
    </lineage>
</organism>
<dbReference type="PROSITE" id="PS51352">
    <property type="entry name" value="THIOREDOXIN_2"/>
    <property type="match status" value="1"/>
</dbReference>
<dbReference type="STRING" id="545695.TREAZ_2248"/>
<accession>F5Y857</accession>
<dbReference type="Gene3D" id="3.40.30.10">
    <property type="entry name" value="Glutaredoxin"/>
    <property type="match status" value="1"/>
</dbReference>
<keyword evidence="4 9" id="KW-1015">Disulfide bond</keyword>
<sequence length="109" mass="11940">MAEHVTITNANFDSEVLKSPIPVLLDFWASWCGPCRMIAPSIEQLAQEYDGRLKVGKVNVDEEADLASKHGIVSIPTLAIYQGGKIMVQQAGALPKPDIENLFKDFVQA</sequence>
<proteinExistence type="inferred from homology"/>
<evidence type="ECO:0000256" key="9">
    <source>
        <dbReference type="PIRSR" id="PIRSR000077-4"/>
    </source>
</evidence>
<dbReference type="HOGENOM" id="CLU_090389_10_2_12"/>
<feature type="site" description="Deprotonates C-terminal active site Cys" evidence="8">
    <location>
        <position position="26"/>
    </location>
</feature>
<gene>
    <name evidence="11" type="primary">trxA</name>
    <name evidence="11" type="ordered locus">TREAZ_2248</name>
</gene>
<evidence type="ECO:0000256" key="3">
    <source>
        <dbReference type="ARBA" id="ARBA00022982"/>
    </source>
</evidence>
<feature type="active site" description="Nucleophile" evidence="8">
    <location>
        <position position="35"/>
    </location>
</feature>
<dbReference type="PANTHER" id="PTHR45663:SF11">
    <property type="entry name" value="GEO12009P1"/>
    <property type="match status" value="1"/>
</dbReference>
<dbReference type="NCBIfam" id="TIGR01068">
    <property type="entry name" value="thioredoxin"/>
    <property type="match status" value="1"/>
</dbReference>
<dbReference type="PRINTS" id="PR00421">
    <property type="entry name" value="THIOREDOXIN"/>
</dbReference>
<dbReference type="InterPro" id="IPR036249">
    <property type="entry name" value="Thioredoxin-like_sf"/>
</dbReference>
<dbReference type="Proteomes" id="UP000009222">
    <property type="component" value="Chromosome"/>
</dbReference>
<dbReference type="KEGG" id="taz:TREAZ_2248"/>
<dbReference type="CDD" id="cd02947">
    <property type="entry name" value="TRX_family"/>
    <property type="match status" value="1"/>
</dbReference>
<reference evidence="11 12" key="2">
    <citation type="journal article" date="2011" name="ISME J.">
        <title>RNA-seq reveals cooperative metabolic interactions between two termite-gut spirochete species in co-culture.</title>
        <authorList>
            <person name="Rosenthal A.Z."/>
            <person name="Matson E.G."/>
            <person name="Eldar A."/>
            <person name="Leadbetter J.R."/>
        </authorList>
    </citation>
    <scope>NUCLEOTIDE SEQUENCE [LARGE SCALE GENOMIC DNA]</scope>
    <source>
        <strain evidence="12">ATCC BAA-888 / DSM 13862 / ZAS-9</strain>
    </source>
</reference>